<gene>
    <name evidence="2" type="ORF">E1163_14420</name>
</gene>
<evidence type="ECO:0000313" key="2">
    <source>
        <dbReference type="EMBL" id="MTI26148.1"/>
    </source>
</evidence>
<proteinExistence type="predicted"/>
<protein>
    <submittedName>
        <fullName evidence="2">Rhodanese-like domain-containing protein</fullName>
    </submittedName>
</protein>
<dbReference type="InterPro" id="IPR001763">
    <property type="entry name" value="Rhodanese-like_dom"/>
</dbReference>
<dbReference type="PANTHER" id="PTHR43031:SF16">
    <property type="entry name" value="OXIDOREDUCTASE"/>
    <property type="match status" value="1"/>
</dbReference>
<name>A0ABW9RS69_9BACT</name>
<dbReference type="RefSeq" id="WP_155173018.1">
    <property type="nucleotide sequence ID" value="NZ_BAAAFL010000053.1"/>
</dbReference>
<dbReference type="Pfam" id="PF00581">
    <property type="entry name" value="Rhodanese"/>
    <property type="match status" value="1"/>
</dbReference>
<dbReference type="PANTHER" id="PTHR43031">
    <property type="entry name" value="FAD-DEPENDENT OXIDOREDUCTASE"/>
    <property type="match status" value="1"/>
</dbReference>
<dbReference type="PROSITE" id="PS51257">
    <property type="entry name" value="PROKAR_LIPOPROTEIN"/>
    <property type="match status" value="1"/>
</dbReference>
<comment type="caution">
    <text evidence="2">The sequence shown here is derived from an EMBL/GenBank/DDBJ whole genome shotgun (WGS) entry which is preliminary data.</text>
</comment>
<dbReference type="SUPFAM" id="SSF52821">
    <property type="entry name" value="Rhodanese/Cell cycle control phosphatase"/>
    <property type="match status" value="1"/>
</dbReference>
<dbReference type="Proteomes" id="UP000798808">
    <property type="component" value="Unassembled WGS sequence"/>
</dbReference>
<dbReference type="InterPro" id="IPR036873">
    <property type="entry name" value="Rhodanese-like_dom_sf"/>
</dbReference>
<keyword evidence="3" id="KW-1185">Reference proteome</keyword>
<accession>A0ABW9RS69</accession>
<dbReference type="Gene3D" id="3.40.250.10">
    <property type="entry name" value="Rhodanese-like domain"/>
    <property type="match status" value="1"/>
</dbReference>
<sequence>MIKTISLMMITTSLSLAGCKQNSENGKEEMKSVQQAGKMERVNSERFEALLREYPDAQLIDVRTAREYNGGHLEDAINIDYNSPAFKTQISELKKDKPVFVYCAVGGRSAAASYILKDQGFTHIVDLEGGITDWKKSGKSLKQD</sequence>
<dbReference type="EMBL" id="SMLW01000566">
    <property type="protein sequence ID" value="MTI26148.1"/>
    <property type="molecule type" value="Genomic_DNA"/>
</dbReference>
<dbReference type="SMART" id="SM00450">
    <property type="entry name" value="RHOD"/>
    <property type="match status" value="1"/>
</dbReference>
<evidence type="ECO:0000259" key="1">
    <source>
        <dbReference type="PROSITE" id="PS50206"/>
    </source>
</evidence>
<organism evidence="2 3">
    <name type="scientific">Fulvivirga kasyanovii</name>
    <dbReference type="NCBI Taxonomy" id="396812"/>
    <lineage>
        <taxon>Bacteria</taxon>
        <taxon>Pseudomonadati</taxon>
        <taxon>Bacteroidota</taxon>
        <taxon>Cytophagia</taxon>
        <taxon>Cytophagales</taxon>
        <taxon>Fulvivirgaceae</taxon>
        <taxon>Fulvivirga</taxon>
    </lineage>
</organism>
<evidence type="ECO:0000313" key="3">
    <source>
        <dbReference type="Proteomes" id="UP000798808"/>
    </source>
</evidence>
<feature type="domain" description="Rhodanese" evidence="1">
    <location>
        <begin position="53"/>
        <end position="143"/>
    </location>
</feature>
<reference evidence="2 3" key="1">
    <citation type="submission" date="2019-02" db="EMBL/GenBank/DDBJ databases">
        <authorList>
            <person name="Goldberg S.R."/>
            <person name="Haltli B.A."/>
            <person name="Correa H."/>
            <person name="Russell K.G."/>
        </authorList>
    </citation>
    <scope>NUCLEOTIDE SEQUENCE [LARGE SCALE GENOMIC DNA]</scope>
    <source>
        <strain evidence="2 3">JCM 16186</strain>
    </source>
</reference>
<dbReference type="InterPro" id="IPR050229">
    <property type="entry name" value="GlpE_sulfurtransferase"/>
</dbReference>
<dbReference type="CDD" id="cd00158">
    <property type="entry name" value="RHOD"/>
    <property type="match status" value="1"/>
</dbReference>
<dbReference type="PROSITE" id="PS50206">
    <property type="entry name" value="RHODANESE_3"/>
    <property type="match status" value="1"/>
</dbReference>